<name>A0A1H5YJJ4_9ACTN</name>
<evidence type="ECO:0000259" key="2">
    <source>
        <dbReference type="Pfam" id="PF02518"/>
    </source>
</evidence>
<evidence type="ECO:0000256" key="1">
    <source>
        <dbReference type="ARBA" id="ARBA00022527"/>
    </source>
</evidence>
<keyword evidence="4" id="KW-1185">Reference proteome</keyword>
<dbReference type="Gene3D" id="3.30.565.10">
    <property type="entry name" value="Histidine kinase-like ATPase, C-terminal domain"/>
    <property type="match status" value="1"/>
</dbReference>
<dbReference type="PANTHER" id="PTHR35526:SF3">
    <property type="entry name" value="ANTI-SIGMA-F FACTOR RSBW"/>
    <property type="match status" value="1"/>
</dbReference>
<dbReference type="InterPro" id="IPR050267">
    <property type="entry name" value="Anti-sigma-factor_SerPK"/>
</dbReference>
<evidence type="ECO:0000313" key="4">
    <source>
        <dbReference type="Proteomes" id="UP000236723"/>
    </source>
</evidence>
<evidence type="ECO:0000313" key="3">
    <source>
        <dbReference type="EMBL" id="SEG23775.1"/>
    </source>
</evidence>
<dbReference type="GO" id="GO:0004674">
    <property type="term" value="F:protein serine/threonine kinase activity"/>
    <property type="evidence" value="ECO:0007669"/>
    <property type="project" value="UniProtKB-KW"/>
</dbReference>
<dbReference type="AlphaFoldDB" id="A0A1H5YJJ4"/>
<gene>
    <name evidence="3" type="ORF">SAMN04489712_10428</name>
</gene>
<proteinExistence type="predicted"/>
<dbReference type="OrthoDB" id="5769716at2"/>
<keyword evidence="1" id="KW-0723">Serine/threonine-protein kinase</keyword>
<accession>A0A1H5YJJ4</accession>
<dbReference type="InterPro" id="IPR003594">
    <property type="entry name" value="HATPase_dom"/>
</dbReference>
<dbReference type="Proteomes" id="UP000236723">
    <property type="component" value="Unassembled WGS sequence"/>
</dbReference>
<dbReference type="InterPro" id="IPR036890">
    <property type="entry name" value="HATPase_C_sf"/>
</dbReference>
<dbReference type="CDD" id="cd16934">
    <property type="entry name" value="HATPase_RsbT-like"/>
    <property type="match status" value="1"/>
</dbReference>
<protein>
    <submittedName>
        <fullName evidence="3">Serine/threonine-protein kinase RsbT</fullName>
    </submittedName>
</protein>
<dbReference type="SUPFAM" id="SSF55874">
    <property type="entry name" value="ATPase domain of HSP90 chaperone/DNA topoisomerase II/histidine kinase"/>
    <property type="match status" value="1"/>
</dbReference>
<dbReference type="PANTHER" id="PTHR35526">
    <property type="entry name" value="ANTI-SIGMA-F FACTOR RSBW-RELATED"/>
    <property type="match status" value="1"/>
</dbReference>
<sequence>MLPISNDVEMAAVRRAVRECAVQIGMSLVEQTKLVTAASELARNALLHGGGRAEIALVESGGRRGIRLVCTDDGPGIADPAQAMSDGYSTGGGLGLGLGGTRRLVDEFTLDTAPGRGTTVTVVSWAWRAAGPR</sequence>
<keyword evidence="3" id="KW-0808">Transferase</keyword>
<dbReference type="EMBL" id="FNVO01000004">
    <property type="protein sequence ID" value="SEG23775.1"/>
    <property type="molecule type" value="Genomic_DNA"/>
</dbReference>
<feature type="domain" description="Histidine kinase/HSP90-like ATPase" evidence="2">
    <location>
        <begin position="31"/>
        <end position="122"/>
    </location>
</feature>
<dbReference type="Pfam" id="PF02518">
    <property type="entry name" value="HATPase_c"/>
    <property type="match status" value="1"/>
</dbReference>
<keyword evidence="3" id="KW-0418">Kinase</keyword>
<reference evidence="4" key="1">
    <citation type="submission" date="2016-10" db="EMBL/GenBank/DDBJ databases">
        <authorList>
            <person name="Varghese N."/>
            <person name="Submissions S."/>
        </authorList>
    </citation>
    <scope>NUCLEOTIDE SEQUENCE [LARGE SCALE GENOMIC DNA]</scope>
    <source>
        <strain evidence="4">DSM 43163</strain>
    </source>
</reference>
<organism evidence="3 4">
    <name type="scientific">Thermomonospora echinospora</name>
    <dbReference type="NCBI Taxonomy" id="1992"/>
    <lineage>
        <taxon>Bacteria</taxon>
        <taxon>Bacillati</taxon>
        <taxon>Actinomycetota</taxon>
        <taxon>Actinomycetes</taxon>
        <taxon>Streptosporangiales</taxon>
        <taxon>Thermomonosporaceae</taxon>
        <taxon>Thermomonospora</taxon>
    </lineage>
</organism>